<feature type="region of interest" description="Disordered" evidence="2">
    <location>
        <begin position="284"/>
        <end position="308"/>
    </location>
</feature>
<dbReference type="EC" id="5.6.2.3" evidence="1"/>
<dbReference type="PANTHER" id="PTHR45786">
    <property type="entry name" value="DNA BINDING PROTEIN-LIKE"/>
    <property type="match status" value="1"/>
</dbReference>
<keyword evidence="3" id="KW-0472">Membrane</keyword>
<keyword evidence="1" id="KW-0234">DNA repair</keyword>
<evidence type="ECO:0000313" key="7">
    <source>
        <dbReference type="RefSeq" id="XP_010451611.1"/>
    </source>
</evidence>
<gene>
    <name evidence="7" type="primary">LOC104733757</name>
</gene>
<keyword evidence="3" id="KW-0812">Transmembrane</keyword>
<keyword evidence="1" id="KW-0227">DNA damage</keyword>
<keyword evidence="1" id="KW-0378">Hydrolase</keyword>
<keyword evidence="6" id="KW-1185">Reference proteome</keyword>
<evidence type="ECO:0000256" key="3">
    <source>
        <dbReference type="SAM" id="Phobius"/>
    </source>
</evidence>
<keyword evidence="1" id="KW-0347">Helicase</keyword>
<dbReference type="PANTHER" id="PTHR45786:SF66">
    <property type="entry name" value="HOOK MOTIF PROTEIN, PUTATIVE-RELATED"/>
    <property type="match status" value="1"/>
</dbReference>
<dbReference type="Proteomes" id="UP000694864">
    <property type="component" value="Chromosome 12"/>
</dbReference>
<comment type="similarity">
    <text evidence="1">Belongs to the helicase family.</text>
</comment>
<name>A0ABM0V6H0_CAMSA</name>
<keyword evidence="1" id="KW-0233">DNA recombination</keyword>
<organism evidence="6 7">
    <name type="scientific">Camelina sativa</name>
    <name type="common">False flax</name>
    <name type="synonym">Myagrum sativum</name>
    <dbReference type="NCBI Taxonomy" id="90675"/>
    <lineage>
        <taxon>Eukaryota</taxon>
        <taxon>Viridiplantae</taxon>
        <taxon>Streptophyta</taxon>
        <taxon>Embryophyta</taxon>
        <taxon>Tracheophyta</taxon>
        <taxon>Spermatophyta</taxon>
        <taxon>Magnoliopsida</taxon>
        <taxon>eudicotyledons</taxon>
        <taxon>Gunneridae</taxon>
        <taxon>Pentapetalae</taxon>
        <taxon>rosids</taxon>
        <taxon>malvids</taxon>
        <taxon>Brassicales</taxon>
        <taxon>Brassicaceae</taxon>
        <taxon>Camelineae</taxon>
        <taxon>Camelina</taxon>
    </lineage>
</organism>
<keyword evidence="1" id="KW-0067">ATP-binding</keyword>
<feature type="domain" description="DNA helicase Pif1-like DEAD-box helicase" evidence="4">
    <location>
        <begin position="774"/>
        <end position="945"/>
    </location>
</feature>
<proteinExistence type="inferred from homology"/>
<keyword evidence="1" id="KW-0547">Nucleotide-binding</keyword>
<feature type="compositionally biased region" description="Basic residues" evidence="2">
    <location>
        <begin position="284"/>
        <end position="304"/>
    </location>
</feature>
<dbReference type="InterPro" id="IPR010285">
    <property type="entry name" value="DNA_helicase_pif1-like_DEAD"/>
</dbReference>
<comment type="cofactor">
    <cofactor evidence="1">
        <name>Mg(2+)</name>
        <dbReference type="ChEBI" id="CHEBI:18420"/>
    </cofactor>
</comment>
<evidence type="ECO:0000256" key="1">
    <source>
        <dbReference type="RuleBase" id="RU363044"/>
    </source>
</evidence>
<reference evidence="6" key="1">
    <citation type="journal article" date="2014" name="Nat. Commun.">
        <title>The emerging biofuel crop Camelina sativa retains a highly undifferentiated hexaploid genome structure.</title>
        <authorList>
            <person name="Kagale S."/>
            <person name="Koh C."/>
            <person name="Nixon J."/>
            <person name="Bollina V."/>
            <person name="Clarke W.E."/>
            <person name="Tuteja R."/>
            <person name="Spillane C."/>
            <person name="Robinson S.J."/>
            <person name="Links M.G."/>
            <person name="Clarke C."/>
            <person name="Higgins E.E."/>
            <person name="Huebert T."/>
            <person name="Sharpe A.G."/>
            <person name="Parkin I.A."/>
        </authorList>
    </citation>
    <scope>NUCLEOTIDE SEQUENCE [LARGE SCALE GENOMIC DNA]</scope>
    <source>
        <strain evidence="6">cv. DH55</strain>
    </source>
</reference>
<dbReference type="Pfam" id="PF05970">
    <property type="entry name" value="PIF1"/>
    <property type="match status" value="1"/>
</dbReference>
<dbReference type="Gene3D" id="3.40.50.300">
    <property type="entry name" value="P-loop containing nucleotide triphosphate hydrolases"/>
    <property type="match status" value="1"/>
</dbReference>
<comment type="catalytic activity">
    <reaction evidence="1">
        <text>ATP + H2O = ADP + phosphate + H(+)</text>
        <dbReference type="Rhea" id="RHEA:13065"/>
        <dbReference type="ChEBI" id="CHEBI:15377"/>
        <dbReference type="ChEBI" id="CHEBI:15378"/>
        <dbReference type="ChEBI" id="CHEBI:30616"/>
        <dbReference type="ChEBI" id="CHEBI:43474"/>
        <dbReference type="ChEBI" id="CHEBI:456216"/>
        <dbReference type="EC" id="5.6.2.3"/>
    </reaction>
</comment>
<evidence type="ECO:0000256" key="2">
    <source>
        <dbReference type="SAM" id="MobiDB-lite"/>
    </source>
</evidence>
<dbReference type="InterPro" id="IPR027417">
    <property type="entry name" value="P-loop_NTPase"/>
</dbReference>
<protein>
    <recommendedName>
        <fullName evidence="1">ATP-dependent DNA helicase</fullName>
        <ecNumber evidence="1">5.6.2.3</ecNumber>
    </recommendedName>
</protein>
<dbReference type="GeneID" id="104733757"/>
<dbReference type="Pfam" id="PF14214">
    <property type="entry name" value="Helitron_like_N"/>
    <property type="match status" value="1"/>
</dbReference>
<accession>A0ABM0V6H0</accession>
<feature type="region of interest" description="Disordered" evidence="2">
    <location>
        <begin position="1"/>
        <end position="23"/>
    </location>
</feature>
<feature type="transmembrane region" description="Helical" evidence="3">
    <location>
        <begin position="76"/>
        <end position="94"/>
    </location>
</feature>
<evidence type="ECO:0000259" key="5">
    <source>
        <dbReference type="Pfam" id="PF14214"/>
    </source>
</evidence>
<evidence type="ECO:0000313" key="6">
    <source>
        <dbReference type="Proteomes" id="UP000694864"/>
    </source>
</evidence>
<evidence type="ECO:0000259" key="4">
    <source>
        <dbReference type="Pfam" id="PF05970"/>
    </source>
</evidence>
<sequence>MTNLDEDEDNEYEQVDSDSEEYDDQVFYCISQGEDDSSSSEYADDDEHVVDQITPQLSSANDAKLRYDMLTMFEDMQMMVILNIVVLIVVQFLVDRYVKKGRGPSMFALQGENYHLMGSLKPKAGDYAKFQQLYIVDTQNEVQNRVNIMSKEGRELKVDRKKKFRPDLVESFIKLLDDVNPHVKAFRMARDSFDMEKEKSNFHMRIISSRKTDGREYNIPTASEVAALITGDIDANMDKRDIVLQKRSGKLLRIHECHVAYLALQYPLLFPRGEDGYRLGIKKTKITRGRKSKKQSKKKNSNKKTQKDVSMRQWFAYRLQERKIENHTLLRSKRLLKQFIVDAYTMIETNRLRYFKKNQKKIPRTYKEDLRKAAEAGDDNLNNQGDSFMLPASFTGGPRYMRQSYLDAMATCKKFGFPDLFITFTCNPKWPEIVRFVNERKLKAEDRPDTICKIFKIKLENLMAMYTVEFQKRGLPHAHIIVWMDSKCKFPTADEIDKLICAEIPDKETDPELYNIISECMIHRPCGAAYPSSPCMEEGSMKYLFKYVHKGNDRVGVIVEPHKKKGTEEGQKNLQNENTPASKDEIQDYFDGRYVSACEGMWTILAYPIHYRQTAIVPLTFHEEGKHPIYFREGESAQDVMDRDSLDESQFLALFELNKRDEEARKLLYEEIPSKFIWDGKEKVFFRRKTRAFAIGRIKYVPPTIDDAYHLRVLLNSVRGPTSFDHIKTVNGVIHKSYSEACYALGLLDDDKEYIEGIKEAHFMCSAKFARKICKDHGEIVLNTASSGIASLLLEGGRTAHSRFSIPLEVHDTSMCRMSRSSDLGELFQEAKLIIWDKAPMMSKYCFETLDRSLKDIMRHPEDKPFGGKVIIFGGDFRQILPVIVGAGREQILNSSYLWNQCKVLRLTRNMRLLQKITPNEAREIEEFSKWILDVGEGRLNEPDDGVIHIDIPEELLIT</sequence>
<keyword evidence="3" id="KW-1133">Transmembrane helix</keyword>
<dbReference type="RefSeq" id="XP_010451611.1">
    <property type="nucleotide sequence ID" value="XM_010453309.1"/>
</dbReference>
<dbReference type="SUPFAM" id="SSF52540">
    <property type="entry name" value="P-loop containing nucleoside triphosphate hydrolases"/>
    <property type="match status" value="1"/>
</dbReference>
<feature type="domain" description="Helitron helicase-like" evidence="5">
    <location>
        <begin position="314"/>
        <end position="482"/>
    </location>
</feature>
<reference evidence="7" key="2">
    <citation type="submission" date="2025-08" db="UniProtKB">
        <authorList>
            <consortium name="RefSeq"/>
        </authorList>
    </citation>
    <scope>IDENTIFICATION</scope>
    <source>
        <tissue evidence="7">Leaf</tissue>
    </source>
</reference>
<dbReference type="InterPro" id="IPR025476">
    <property type="entry name" value="Helitron_helicase-like"/>
</dbReference>